<proteinExistence type="predicted"/>
<dbReference type="InterPro" id="IPR011009">
    <property type="entry name" value="Kinase-like_dom_sf"/>
</dbReference>
<dbReference type="SUPFAM" id="SSF56112">
    <property type="entry name" value="Protein kinase-like (PK-like)"/>
    <property type="match status" value="1"/>
</dbReference>
<dbReference type="SMART" id="SM00220">
    <property type="entry name" value="S_TKc"/>
    <property type="match status" value="1"/>
</dbReference>
<protein>
    <recommendedName>
        <fullName evidence="3">Protein kinase domain-containing protein</fullName>
    </recommendedName>
</protein>
<dbReference type="Gene3D" id="1.10.510.10">
    <property type="entry name" value="Transferase(Phosphotransferase) domain 1"/>
    <property type="match status" value="1"/>
</dbReference>
<feature type="non-terminal residue" evidence="4">
    <location>
        <position position="1"/>
    </location>
</feature>
<dbReference type="GO" id="GO:0005886">
    <property type="term" value="C:plasma membrane"/>
    <property type="evidence" value="ECO:0007669"/>
    <property type="project" value="TreeGrafter"/>
</dbReference>
<gene>
    <name evidence="4" type="ORF">M407DRAFT_213258</name>
</gene>
<evidence type="ECO:0000313" key="5">
    <source>
        <dbReference type="Proteomes" id="UP000054248"/>
    </source>
</evidence>
<dbReference type="EMBL" id="KN823067">
    <property type="protein sequence ID" value="KIO24141.1"/>
    <property type="molecule type" value="Genomic_DNA"/>
</dbReference>
<keyword evidence="2" id="KW-0067">ATP-binding</keyword>
<dbReference type="GO" id="GO:0004672">
    <property type="term" value="F:protein kinase activity"/>
    <property type="evidence" value="ECO:0007669"/>
    <property type="project" value="InterPro"/>
</dbReference>
<dbReference type="PANTHER" id="PTHR27001:SF931">
    <property type="entry name" value="OS11G0664100 PROTEIN"/>
    <property type="match status" value="1"/>
</dbReference>
<reference evidence="4 5" key="1">
    <citation type="submission" date="2014-04" db="EMBL/GenBank/DDBJ databases">
        <authorList>
            <consortium name="DOE Joint Genome Institute"/>
            <person name="Kuo A."/>
            <person name="Girlanda M."/>
            <person name="Perotto S."/>
            <person name="Kohler A."/>
            <person name="Nagy L.G."/>
            <person name="Floudas D."/>
            <person name="Copeland A."/>
            <person name="Barry K.W."/>
            <person name="Cichocki N."/>
            <person name="Veneault-Fourrey C."/>
            <person name="LaButti K."/>
            <person name="Lindquist E.A."/>
            <person name="Lipzen A."/>
            <person name="Lundell T."/>
            <person name="Morin E."/>
            <person name="Murat C."/>
            <person name="Sun H."/>
            <person name="Tunlid A."/>
            <person name="Henrissat B."/>
            <person name="Grigoriev I.V."/>
            <person name="Hibbett D.S."/>
            <person name="Martin F."/>
            <person name="Nordberg H.P."/>
            <person name="Cantor M.N."/>
            <person name="Hua S.X."/>
        </authorList>
    </citation>
    <scope>NUCLEOTIDE SEQUENCE [LARGE SCALE GENOMIC DNA]</scope>
    <source>
        <strain evidence="4 5">MUT 4182</strain>
    </source>
</reference>
<name>A0A0C3QE89_9AGAM</name>
<evidence type="ECO:0000256" key="1">
    <source>
        <dbReference type="ARBA" id="ARBA00022741"/>
    </source>
</evidence>
<keyword evidence="5" id="KW-1185">Reference proteome</keyword>
<evidence type="ECO:0000259" key="3">
    <source>
        <dbReference type="PROSITE" id="PS50011"/>
    </source>
</evidence>
<dbReference type="OrthoDB" id="10252171at2759"/>
<organism evidence="4 5">
    <name type="scientific">Tulasnella calospora MUT 4182</name>
    <dbReference type="NCBI Taxonomy" id="1051891"/>
    <lineage>
        <taxon>Eukaryota</taxon>
        <taxon>Fungi</taxon>
        <taxon>Dikarya</taxon>
        <taxon>Basidiomycota</taxon>
        <taxon>Agaricomycotina</taxon>
        <taxon>Agaricomycetes</taxon>
        <taxon>Cantharellales</taxon>
        <taxon>Tulasnellaceae</taxon>
        <taxon>Tulasnella</taxon>
    </lineage>
</organism>
<reference evidence="5" key="2">
    <citation type="submission" date="2015-01" db="EMBL/GenBank/DDBJ databases">
        <title>Evolutionary Origins and Diversification of the Mycorrhizal Mutualists.</title>
        <authorList>
            <consortium name="DOE Joint Genome Institute"/>
            <consortium name="Mycorrhizal Genomics Consortium"/>
            <person name="Kohler A."/>
            <person name="Kuo A."/>
            <person name="Nagy L.G."/>
            <person name="Floudas D."/>
            <person name="Copeland A."/>
            <person name="Barry K.W."/>
            <person name="Cichocki N."/>
            <person name="Veneault-Fourrey C."/>
            <person name="LaButti K."/>
            <person name="Lindquist E.A."/>
            <person name="Lipzen A."/>
            <person name="Lundell T."/>
            <person name="Morin E."/>
            <person name="Murat C."/>
            <person name="Riley R."/>
            <person name="Ohm R."/>
            <person name="Sun H."/>
            <person name="Tunlid A."/>
            <person name="Henrissat B."/>
            <person name="Grigoriev I.V."/>
            <person name="Hibbett D.S."/>
            <person name="Martin F."/>
        </authorList>
    </citation>
    <scope>NUCLEOTIDE SEQUENCE [LARGE SCALE GENOMIC DNA]</scope>
    <source>
        <strain evidence="5">MUT 4182</strain>
    </source>
</reference>
<dbReference type="Pfam" id="PF00069">
    <property type="entry name" value="Pkinase"/>
    <property type="match status" value="1"/>
</dbReference>
<feature type="domain" description="Protein kinase" evidence="3">
    <location>
        <begin position="1"/>
        <end position="161"/>
    </location>
</feature>
<evidence type="ECO:0000256" key="2">
    <source>
        <dbReference type="ARBA" id="ARBA00022840"/>
    </source>
</evidence>
<keyword evidence="1" id="KW-0547">Nucleotide-binding</keyword>
<dbReference type="Proteomes" id="UP000054248">
    <property type="component" value="Unassembled WGS sequence"/>
</dbReference>
<dbReference type="AlphaFoldDB" id="A0A0C3QE89"/>
<dbReference type="HOGENOM" id="CLU_000288_7_18_1"/>
<dbReference type="PROSITE" id="PS50011">
    <property type="entry name" value="PROTEIN_KINASE_DOM"/>
    <property type="match status" value="1"/>
</dbReference>
<dbReference type="PANTHER" id="PTHR27001">
    <property type="entry name" value="OS01G0253100 PROTEIN"/>
    <property type="match status" value="1"/>
</dbReference>
<accession>A0A0C3QE89</accession>
<dbReference type="GO" id="GO:0005524">
    <property type="term" value="F:ATP binding"/>
    <property type="evidence" value="ECO:0007669"/>
    <property type="project" value="UniProtKB-KW"/>
</dbReference>
<evidence type="ECO:0000313" key="4">
    <source>
        <dbReference type="EMBL" id="KIO24141.1"/>
    </source>
</evidence>
<sequence>KREVFIWTRLNHQNIHPILGFRSQPSAHLISNWCYHGNLAEYLRCNPQFSRLEKLLQTSRGLAYLHSQSPPICHANIKPENILVNDRCEAALTDFGLSQLFVELGIDGPKGGPDYMAPELFEAGNPKPSPESDVYAFGGLVLAVCHHLNAVCWGNEHFFVR</sequence>
<dbReference type="InterPro" id="IPR000719">
    <property type="entry name" value="Prot_kinase_dom"/>
</dbReference>